<accession>A0A6M3IQW9</accession>
<gene>
    <name evidence="2" type="ORF">MM415A01857_0014</name>
    <name evidence="1" type="ORF">MM415B01290_0020</name>
</gene>
<name>A0A6M3IQW9_9ZZZZ</name>
<dbReference type="EMBL" id="MT141371">
    <property type="protein sequence ID" value="QJA59487.1"/>
    <property type="molecule type" value="Genomic_DNA"/>
</dbReference>
<reference evidence="1" key="1">
    <citation type="submission" date="2020-03" db="EMBL/GenBank/DDBJ databases">
        <title>The deep terrestrial virosphere.</title>
        <authorList>
            <person name="Holmfeldt K."/>
            <person name="Nilsson E."/>
            <person name="Simone D."/>
            <person name="Lopez-Fernandez M."/>
            <person name="Wu X."/>
            <person name="de Brujin I."/>
            <person name="Lundin D."/>
            <person name="Andersson A."/>
            <person name="Bertilsson S."/>
            <person name="Dopson M."/>
        </authorList>
    </citation>
    <scope>NUCLEOTIDE SEQUENCE</scope>
    <source>
        <strain evidence="2">MM415A01857</strain>
        <strain evidence="1">MM415B01290</strain>
    </source>
</reference>
<evidence type="ECO:0000313" key="2">
    <source>
        <dbReference type="EMBL" id="QJA75221.1"/>
    </source>
</evidence>
<proteinExistence type="predicted"/>
<dbReference type="AlphaFoldDB" id="A0A6M3IQW9"/>
<sequence>MNKMTIVVCALGSLFLFPTLAYFIAKFGTYGFFRAMYLARKGELIDKTEKEKTTNGNAKR</sequence>
<organism evidence="1">
    <name type="scientific">viral metagenome</name>
    <dbReference type="NCBI Taxonomy" id="1070528"/>
    <lineage>
        <taxon>unclassified sequences</taxon>
        <taxon>metagenomes</taxon>
        <taxon>organismal metagenomes</taxon>
    </lineage>
</organism>
<dbReference type="EMBL" id="MT142148">
    <property type="protein sequence ID" value="QJA75221.1"/>
    <property type="molecule type" value="Genomic_DNA"/>
</dbReference>
<evidence type="ECO:0000313" key="1">
    <source>
        <dbReference type="EMBL" id="QJA59487.1"/>
    </source>
</evidence>
<protein>
    <submittedName>
        <fullName evidence="1">Uncharacterized protein</fullName>
    </submittedName>
</protein>